<feature type="non-terminal residue" evidence="1">
    <location>
        <position position="1"/>
    </location>
</feature>
<proteinExistence type="predicted"/>
<dbReference type="NCBIfam" id="TIGR04474">
    <property type="entry name" value="tcm_partner"/>
    <property type="match status" value="1"/>
</dbReference>
<comment type="caution">
    <text evidence="1">The sequence shown here is derived from an EMBL/GenBank/DDBJ whole genome shotgun (WGS) entry which is preliminary data.</text>
</comment>
<reference evidence="1" key="1">
    <citation type="journal article" date="2014" name="Front. Microbiol.">
        <title>High frequency of phylogenetically diverse reductive dehalogenase-homologous genes in deep subseafloor sedimentary metagenomes.</title>
        <authorList>
            <person name="Kawai M."/>
            <person name="Futagami T."/>
            <person name="Toyoda A."/>
            <person name="Takaki Y."/>
            <person name="Nishi S."/>
            <person name="Hori S."/>
            <person name="Arai W."/>
            <person name="Tsubouchi T."/>
            <person name="Morono Y."/>
            <person name="Uchiyama I."/>
            <person name="Ito T."/>
            <person name="Fujiyama A."/>
            <person name="Inagaki F."/>
            <person name="Takami H."/>
        </authorList>
    </citation>
    <scope>NUCLEOTIDE SEQUENCE</scope>
    <source>
        <strain evidence="1">Expedition CK06-06</strain>
    </source>
</reference>
<dbReference type="InterPro" id="IPR031009">
    <property type="entry name" value="Tcm_partner"/>
</dbReference>
<accession>X1PPM9</accession>
<evidence type="ECO:0000313" key="1">
    <source>
        <dbReference type="EMBL" id="GAI40990.1"/>
    </source>
</evidence>
<protein>
    <submittedName>
        <fullName evidence="1">Uncharacterized protein</fullName>
    </submittedName>
</protein>
<gene>
    <name evidence="1" type="ORF">S06H3_52019</name>
</gene>
<dbReference type="EMBL" id="BARV01033053">
    <property type="protein sequence ID" value="GAI40990.1"/>
    <property type="molecule type" value="Genomic_DNA"/>
</dbReference>
<name>X1PPM9_9ZZZZ</name>
<organism evidence="1">
    <name type="scientific">marine sediment metagenome</name>
    <dbReference type="NCBI Taxonomy" id="412755"/>
    <lineage>
        <taxon>unclassified sequences</taxon>
        <taxon>metagenomes</taxon>
        <taxon>ecological metagenomes</taxon>
    </lineage>
</organism>
<sequence length="156" mass="18012">SSFALIDPPGYKRLRWSTIKKLTAHGSDWRGHKMELLIMFPLEMALLRNLTRSECQASITRLYGNHQWEEIKQDKLSGKIELSEVRGRLVELFKAGLRGLGYNYVEDFKPASLSHQPFYHLILASDSDTGAKILKDVWSKPRYLPCELLYSQEKVT</sequence>
<dbReference type="AlphaFoldDB" id="X1PPM9"/>